<protein>
    <submittedName>
        <fullName evidence="1">Uncharacterized protein</fullName>
    </submittedName>
</protein>
<sequence>IIHSLGEFATSYCSGALSLNDAVLVCHIRSSMQYSIIGKVFITAMKLDITKLQAGLKQNNDLLQKEKEKNTRGKIIVAETVAFA</sequence>
<accession>A0A5J4VNK6</accession>
<name>A0A5J4VNK6_9EUKA</name>
<gene>
    <name evidence="1" type="ORF">EZS28_020571</name>
</gene>
<dbReference type="InterPro" id="IPR016035">
    <property type="entry name" value="Acyl_Trfase/lysoPLipase"/>
</dbReference>
<evidence type="ECO:0000313" key="2">
    <source>
        <dbReference type="Proteomes" id="UP000324800"/>
    </source>
</evidence>
<dbReference type="Gene3D" id="3.30.70.250">
    <property type="entry name" value="Malonyl-CoA ACP transacylase, ACP-binding"/>
    <property type="match status" value="1"/>
</dbReference>
<comment type="caution">
    <text evidence="1">The sequence shown here is derived from an EMBL/GenBank/DDBJ whole genome shotgun (WGS) entry which is preliminary data.</text>
</comment>
<dbReference type="Proteomes" id="UP000324800">
    <property type="component" value="Unassembled WGS sequence"/>
</dbReference>
<proteinExistence type="predicted"/>
<dbReference type="InterPro" id="IPR001227">
    <property type="entry name" value="Ac_transferase_dom_sf"/>
</dbReference>
<reference evidence="1 2" key="1">
    <citation type="submission" date="2019-03" db="EMBL/GenBank/DDBJ databases">
        <title>Single cell metagenomics reveals metabolic interactions within the superorganism composed of flagellate Streblomastix strix and complex community of Bacteroidetes bacteria on its surface.</title>
        <authorList>
            <person name="Treitli S.C."/>
            <person name="Kolisko M."/>
            <person name="Husnik F."/>
            <person name="Keeling P."/>
            <person name="Hampl V."/>
        </authorList>
    </citation>
    <scope>NUCLEOTIDE SEQUENCE [LARGE SCALE GENOMIC DNA]</scope>
    <source>
        <strain evidence="1">ST1C</strain>
    </source>
</reference>
<dbReference type="AlphaFoldDB" id="A0A5J4VNK6"/>
<dbReference type="SUPFAM" id="SSF52151">
    <property type="entry name" value="FabD/lysophospholipase-like"/>
    <property type="match status" value="1"/>
</dbReference>
<feature type="non-terminal residue" evidence="1">
    <location>
        <position position="1"/>
    </location>
</feature>
<evidence type="ECO:0000313" key="1">
    <source>
        <dbReference type="EMBL" id="KAA6383899.1"/>
    </source>
</evidence>
<organism evidence="1 2">
    <name type="scientific">Streblomastix strix</name>
    <dbReference type="NCBI Taxonomy" id="222440"/>
    <lineage>
        <taxon>Eukaryota</taxon>
        <taxon>Metamonada</taxon>
        <taxon>Preaxostyla</taxon>
        <taxon>Oxymonadida</taxon>
        <taxon>Streblomastigidae</taxon>
        <taxon>Streblomastix</taxon>
    </lineage>
</organism>
<dbReference type="EMBL" id="SNRW01006015">
    <property type="protein sequence ID" value="KAA6383899.1"/>
    <property type="molecule type" value="Genomic_DNA"/>
</dbReference>
<dbReference type="GO" id="GO:0016740">
    <property type="term" value="F:transferase activity"/>
    <property type="evidence" value="ECO:0007669"/>
    <property type="project" value="InterPro"/>
</dbReference>
<dbReference type="Gene3D" id="3.40.366.10">
    <property type="entry name" value="Malonyl-Coenzyme A Acyl Carrier Protein, domain 2"/>
    <property type="match status" value="1"/>
</dbReference>